<keyword evidence="2" id="KW-1185">Reference proteome</keyword>
<gene>
    <name evidence="1" type="ORF">RT723_12375</name>
</gene>
<proteinExistence type="predicted"/>
<organism evidence="1 2">
    <name type="scientific">Psychrosphaera aquimarina</name>
    <dbReference type="NCBI Taxonomy" id="2044854"/>
    <lineage>
        <taxon>Bacteria</taxon>
        <taxon>Pseudomonadati</taxon>
        <taxon>Pseudomonadota</taxon>
        <taxon>Gammaproteobacteria</taxon>
        <taxon>Alteromonadales</taxon>
        <taxon>Pseudoalteromonadaceae</taxon>
        <taxon>Psychrosphaera</taxon>
    </lineage>
</organism>
<evidence type="ECO:0000313" key="2">
    <source>
        <dbReference type="Proteomes" id="UP001257914"/>
    </source>
</evidence>
<dbReference type="EMBL" id="JAWCUA010000010">
    <property type="protein sequence ID" value="MDU0113778.1"/>
    <property type="molecule type" value="Genomic_DNA"/>
</dbReference>
<name>A0ABU3R287_9GAMM</name>
<protein>
    <submittedName>
        <fullName evidence="1">Uncharacterized protein</fullName>
    </submittedName>
</protein>
<evidence type="ECO:0000313" key="1">
    <source>
        <dbReference type="EMBL" id="MDU0113778.1"/>
    </source>
</evidence>
<reference evidence="1 2" key="1">
    <citation type="submission" date="2023-10" db="EMBL/GenBank/DDBJ databases">
        <title>Psychrosphaera aquimaarina strain SW33 isolated from seawater.</title>
        <authorList>
            <person name="Bayburt H."/>
            <person name="Kim J.M."/>
            <person name="Choi B.J."/>
            <person name="Jeon C.O."/>
        </authorList>
    </citation>
    <scope>NUCLEOTIDE SEQUENCE [LARGE SCALE GENOMIC DNA]</scope>
    <source>
        <strain evidence="1 2">KCTC 52743</strain>
    </source>
</reference>
<comment type="caution">
    <text evidence="1">The sequence shown here is derived from an EMBL/GenBank/DDBJ whole genome shotgun (WGS) entry which is preliminary data.</text>
</comment>
<accession>A0ABU3R287</accession>
<dbReference type="Proteomes" id="UP001257914">
    <property type="component" value="Unassembled WGS sequence"/>
</dbReference>
<dbReference type="RefSeq" id="WP_315947380.1">
    <property type="nucleotide sequence ID" value="NZ_JAWCUA010000010.1"/>
</dbReference>
<sequence length="75" mass="8437">MVEIWPGDGWYTIVINPVVKEKGKYIAAHSPTFEGGSAFYERSFNSFKEKVATDPLFLGAEISQFHATKLLDFAH</sequence>